<evidence type="ECO:0000313" key="2">
    <source>
        <dbReference type="Proteomes" id="UP000624279"/>
    </source>
</evidence>
<accession>A0ABR6Y786</accession>
<dbReference type="RefSeq" id="WP_186940475.1">
    <property type="nucleotide sequence ID" value="NZ_JACOGA010000002.1"/>
</dbReference>
<sequence length="258" mass="27826">MNNYFALGGLLRPFILIIVLMSLSACASLGQNDKSTDKFSPAGIFDKSVENIDMISLLSDEDLSSKSGDKADFSKTFDQALRSAKGKNEEDRNHIQNRLILASNSLCEEYKTVLKRKQSNMNFWMGSAATLFGAGGAIANGAQAAKNFAALAGLTTGVRAEYNQAYYADLMAHVITKAISKRRKLIFDEIQEAKTASIKEYNLEMALADVATCHGACSLIAGLETADDLVSKYNVSLGLDTLGASLTKPAKDSKAEKK</sequence>
<evidence type="ECO:0008006" key="3">
    <source>
        <dbReference type="Google" id="ProtNLM"/>
    </source>
</evidence>
<evidence type="ECO:0000313" key="1">
    <source>
        <dbReference type="EMBL" id="MBC3872476.1"/>
    </source>
</evidence>
<proteinExistence type="predicted"/>
<organism evidence="1 2">
    <name type="scientific">Undibacterium flavidum</name>
    <dbReference type="NCBI Taxonomy" id="2762297"/>
    <lineage>
        <taxon>Bacteria</taxon>
        <taxon>Pseudomonadati</taxon>
        <taxon>Pseudomonadota</taxon>
        <taxon>Betaproteobacteria</taxon>
        <taxon>Burkholderiales</taxon>
        <taxon>Oxalobacteraceae</taxon>
        <taxon>Undibacterium</taxon>
    </lineage>
</organism>
<gene>
    <name evidence="1" type="ORF">H8K55_02660</name>
</gene>
<name>A0ABR6Y786_9BURK</name>
<protein>
    <recommendedName>
        <fullName evidence="3">Lipoprotein</fullName>
    </recommendedName>
</protein>
<dbReference type="Proteomes" id="UP000624279">
    <property type="component" value="Unassembled WGS sequence"/>
</dbReference>
<keyword evidence="2" id="KW-1185">Reference proteome</keyword>
<dbReference type="EMBL" id="JACOGA010000002">
    <property type="protein sequence ID" value="MBC3872476.1"/>
    <property type="molecule type" value="Genomic_DNA"/>
</dbReference>
<comment type="caution">
    <text evidence="1">The sequence shown here is derived from an EMBL/GenBank/DDBJ whole genome shotgun (WGS) entry which is preliminary data.</text>
</comment>
<reference evidence="1 2" key="1">
    <citation type="submission" date="2020-08" db="EMBL/GenBank/DDBJ databases">
        <title>Novel species isolated from subtropical streams in China.</title>
        <authorList>
            <person name="Lu H."/>
        </authorList>
    </citation>
    <scope>NUCLEOTIDE SEQUENCE [LARGE SCALE GENOMIC DNA]</scope>
    <source>
        <strain evidence="1 2">LX15W</strain>
    </source>
</reference>